<organism evidence="1 2">
    <name type="scientific">Coccomyxa subellipsoidea (strain C-169)</name>
    <name type="common">Green microalga</name>
    <dbReference type="NCBI Taxonomy" id="574566"/>
    <lineage>
        <taxon>Eukaryota</taxon>
        <taxon>Viridiplantae</taxon>
        <taxon>Chlorophyta</taxon>
        <taxon>core chlorophytes</taxon>
        <taxon>Trebouxiophyceae</taxon>
        <taxon>Trebouxiophyceae incertae sedis</taxon>
        <taxon>Coccomyxaceae</taxon>
        <taxon>Coccomyxa</taxon>
        <taxon>Coccomyxa subellipsoidea</taxon>
    </lineage>
</organism>
<reference evidence="1 2" key="1">
    <citation type="journal article" date="2012" name="Genome Biol.">
        <title>The genome of the polar eukaryotic microalga coccomyxa subellipsoidea reveals traits of cold adaptation.</title>
        <authorList>
            <person name="Blanc G."/>
            <person name="Agarkova I."/>
            <person name="Grimwood J."/>
            <person name="Kuo A."/>
            <person name="Brueggeman A."/>
            <person name="Dunigan D."/>
            <person name="Gurnon J."/>
            <person name="Ladunga I."/>
            <person name="Lindquist E."/>
            <person name="Lucas S."/>
            <person name="Pangilinan J."/>
            <person name="Proschold T."/>
            <person name="Salamov A."/>
            <person name="Schmutz J."/>
            <person name="Weeks D."/>
            <person name="Yamada T."/>
            <person name="Claverie J.M."/>
            <person name="Grigoriev I."/>
            <person name="Van Etten J."/>
            <person name="Lomsadze A."/>
            <person name="Borodovsky M."/>
        </authorList>
    </citation>
    <scope>NUCLEOTIDE SEQUENCE [LARGE SCALE GENOMIC DNA]</scope>
    <source>
        <strain evidence="1 2">C-169</strain>
    </source>
</reference>
<proteinExistence type="predicted"/>
<dbReference type="Proteomes" id="UP000007264">
    <property type="component" value="Unassembled WGS sequence"/>
</dbReference>
<evidence type="ECO:0000313" key="2">
    <source>
        <dbReference type="Proteomes" id="UP000007264"/>
    </source>
</evidence>
<name>I0YUS2_COCSC</name>
<evidence type="ECO:0000313" key="1">
    <source>
        <dbReference type="EMBL" id="EIE22141.1"/>
    </source>
</evidence>
<dbReference type="RefSeq" id="XP_005646685.1">
    <property type="nucleotide sequence ID" value="XM_005646628.1"/>
</dbReference>
<keyword evidence="2" id="KW-1185">Reference proteome</keyword>
<dbReference type="AlphaFoldDB" id="I0YUS2"/>
<protein>
    <submittedName>
        <fullName evidence="1">Uncharacterized protein</fullName>
    </submittedName>
</protein>
<sequence length="124" mass="13903">MPLARAAGGIFRNETLVDALVDTAYTIGPASKADVKALRAEVDALKQTATARRFARLDQQVHKALQVPQVRQASTAPTAQRVLPERKAHRARLVQWARLVHSYKVQQVLPERKAHRVQQGLRRL</sequence>
<accession>I0YUS2</accession>
<dbReference type="EMBL" id="AGSI01000010">
    <property type="protein sequence ID" value="EIE22141.1"/>
    <property type="molecule type" value="Genomic_DNA"/>
</dbReference>
<comment type="caution">
    <text evidence="1">The sequence shown here is derived from an EMBL/GenBank/DDBJ whole genome shotgun (WGS) entry which is preliminary data.</text>
</comment>
<dbReference type="KEGG" id="csl:COCSUDRAFT_55838"/>
<dbReference type="GeneID" id="17040127"/>
<gene>
    <name evidence="1" type="ORF">COCSUDRAFT_55838</name>
</gene>